<evidence type="ECO:0000313" key="3">
    <source>
        <dbReference type="Proteomes" id="UP000053820"/>
    </source>
</evidence>
<accession>A0A0C9WAU3</accession>
<dbReference type="Proteomes" id="UP000053820">
    <property type="component" value="Unassembled WGS sequence"/>
</dbReference>
<evidence type="ECO:0000259" key="1">
    <source>
        <dbReference type="SMART" id="SM00829"/>
    </source>
</evidence>
<dbReference type="Gene3D" id="3.40.50.720">
    <property type="entry name" value="NAD(P)-binding Rossmann-like Domain"/>
    <property type="match status" value="1"/>
</dbReference>
<protein>
    <recommendedName>
        <fullName evidence="1">Enoyl reductase (ER) domain-containing protein</fullName>
    </recommendedName>
</protein>
<dbReference type="InterPro" id="IPR036291">
    <property type="entry name" value="NAD(P)-bd_dom_sf"/>
</dbReference>
<proteinExistence type="predicted"/>
<dbReference type="CDD" id="cd08249">
    <property type="entry name" value="enoyl_reductase_like"/>
    <property type="match status" value="1"/>
</dbReference>
<dbReference type="AlphaFoldDB" id="A0A0C9WAU3"/>
<dbReference type="PANTHER" id="PTHR45348:SF2">
    <property type="entry name" value="ZINC-TYPE ALCOHOL DEHYDROGENASE-LIKE PROTEIN C2E1P3.01"/>
    <property type="match status" value="1"/>
</dbReference>
<reference evidence="2 3" key="1">
    <citation type="submission" date="2014-04" db="EMBL/GenBank/DDBJ databases">
        <title>Evolutionary Origins and Diversification of the Mycorrhizal Mutualists.</title>
        <authorList>
            <consortium name="DOE Joint Genome Institute"/>
            <consortium name="Mycorrhizal Genomics Consortium"/>
            <person name="Kohler A."/>
            <person name="Kuo A."/>
            <person name="Nagy L.G."/>
            <person name="Floudas D."/>
            <person name="Copeland A."/>
            <person name="Barry K.W."/>
            <person name="Cichocki N."/>
            <person name="Veneault-Fourrey C."/>
            <person name="LaButti K."/>
            <person name="Lindquist E.A."/>
            <person name="Lipzen A."/>
            <person name="Lundell T."/>
            <person name="Morin E."/>
            <person name="Murat C."/>
            <person name="Riley R."/>
            <person name="Ohm R."/>
            <person name="Sun H."/>
            <person name="Tunlid A."/>
            <person name="Henrissat B."/>
            <person name="Grigoriev I.V."/>
            <person name="Hibbett D.S."/>
            <person name="Martin F."/>
        </authorList>
    </citation>
    <scope>NUCLEOTIDE SEQUENCE [LARGE SCALE GENOMIC DNA]</scope>
    <source>
        <strain evidence="2 3">MD-312</strain>
    </source>
</reference>
<feature type="domain" description="Enoyl reductase (ER)" evidence="1">
    <location>
        <begin position="16"/>
        <end position="339"/>
    </location>
</feature>
<dbReference type="InterPro" id="IPR020843">
    <property type="entry name" value="ER"/>
</dbReference>
<dbReference type="Pfam" id="PF00107">
    <property type="entry name" value="ADH_zinc_N"/>
    <property type="match status" value="1"/>
</dbReference>
<dbReference type="HOGENOM" id="CLU_026673_16_5_1"/>
<dbReference type="SUPFAM" id="SSF50129">
    <property type="entry name" value="GroES-like"/>
    <property type="match status" value="1"/>
</dbReference>
<dbReference type="SMART" id="SM00829">
    <property type="entry name" value="PKS_ER"/>
    <property type="match status" value="1"/>
</dbReference>
<dbReference type="Pfam" id="PF08240">
    <property type="entry name" value="ADH_N"/>
    <property type="match status" value="1"/>
</dbReference>
<dbReference type="EMBL" id="KN839873">
    <property type="protein sequence ID" value="KIJ60387.1"/>
    <property type="molecule type" value="Genomic_DNA"/>
</dbReference>
<dbReference type="GO" id="GO:0016651">
    <property type="term" value="F:oxidoreductase activity, acting on NAD(P)H"/>
    <property type="evidence" value="ECO:0007669"/>
    <property type="project" value="InterPro"/>
</dbReference>
<dbReference type="InterPro" id="IPR011032">
    <property type="entry name" value="GroES-like_sf"/>
</dbReference>
<dbReference type="OrthoDB" id="3233595at2759"/>
<dbReference type="InterPro" id="IPR013154">
    <property type="entry name" value="ADH-like_N"/>
</dbReference>
<name>A0A0C9WAU3_9AGAM</name>
<organism evidence="2 3">
    <name type="scientific">Hydnomerulius pinastri MD-312</name>
    <dbReference type="NCBI Taxonomy" id="994086"/>
    <lineage>
        <taxon>Eukaryota</taxon>
        <taxon>Fungi</taxon>
        <taxon>Dikarya</taxon>
        <taxon>Basidiomycota</taxon>
        <taxon>Agaricomycotina</taxon>
        <taxon>Agaricomycetes</taxon>
        <taxon>Agaricomycetidae</taxon>
        <taxon>Boletales</taxon>
        <taxon>Boletales incertae sedis</taxon>
        <taxon>Leucogyrophana</taxon>
    </lineage>
</organism>
<sequence length="464" mass="50190">MSSQQQKALFLQSKQGKFAVGQRNIPKPGQGQLLVKIHSTALNPVDYKIQETGIFVENYPAVLGSDIAGTVEEVGEGVHNFSKGDKVFAHGSFADDQSSYQQFAIAVADFAAKIPNNLDFDHAATVPLAYDTAAVGLYSEKLGAGLTPPWAQGGKGKYSGKPILIVGGSSSVGTYAIQLARESGFSPIITTASPAHESYLKSLGVTDFISRHLSGEELTAALNKVTKAPVEIVFDAISLPETQQAAWTALAQNGTLILTLQPVVKEDQGKGRRVVATHGSPHAQANQALGQASWKILEEWLKTGVIKPNRFEVLPNGLNGIDEGLQRMRAGKVSGTKLVAHPQETKVSEAIRYLELQPYGQEKSTKTYLPFRTTYIRWPVRRAIYRAYQVDHPHTTINVGHPSAPILSHDRCRSSRGSSAVPVSSMDWQLGGLVWPSVQQRFPVPPLAPPVSGVAIQFIVFKNI</sequence>
<dbReference type="PANTHER" id="PTHR45348">
    <property type="entry name" value="HYPOTHETICAL OXIDOREDUCTASE (EUROFUNG)"/>
    <property type="match status" value="1"/>
</dbReference>
<evidence type="ECO:0000313" key="2">
    <source>
        <dbReference type="EMBL" id="KIJ60387.1"/>
    </source>
</evidence>
<dbReference type="SUPFAM" id="SSF51735">
    <property type="entry name" value="NAD(P)-binding Rossmann-fold domains"/>
    <property type="match status" value="1"/>
</dbReference>
<dbReference type="Gene3D" id="3.90.180.10">
    <property type="entry name" value="Medium-chain alcohol dehydrogenases, catalytic domain"/>
    <property type="match status" value="1"/>
</dbReference>
<gene>
    <name evidence="2" type="ORF">HYDPIDRAFT_170285</name>
</gene>
<dbReference type="InterPro" id="IPR047122">
    <property type="entry name" value="Trans-enoyl_RdTase-like"/>
</dbReference>
<dbReference type="InterPro" id="IPR013149">
    <property type="entry name" value="ADH-like_C"/>
</dbReference>
<keyword evidence="3" id="KW-1185">Reference proteome</keyword>